<dbReference type="EMBL" id="BRYA01000342">
    <property type="protein sequence ID" value="GMI47410.1"/>
    <property type="molecule type" value="Genomic_DNA"/>
</dbReference>
<feature type="transmembrane region" description="Helical" evidence="7">
    <location>
        <begin position="150"/>
        <end position="167"/>
    </location>
</feature>
<feature type="transmembrane region" description="Helical" evidence="7">
    <location>
        <begin position="210"/>
        <end position="231"/>
    </location>
</feature>
<reference evidence="9" key="1">
    <citation type="journal article" date="2023" name="Commun. Biol.">
        <title>Genome analysis of Parmales, the sister group of diatoms, reveals the evolutionary specialization of diatoms from phago-mixotrophs to photoautotrophs.</title>
        <authorList>
            <person name="Ban H."/>
            <person name="Sato S."/>
            <person name="Yoshikawa S."/>
            <person name="Yamada K."/>
            <person name="Nakamura Y."/>
            <person name="Ichinomiya M."/>
            <person name="Sato N."/>
            <person name="Blanc-Mathieu R."/>
            <person name="Endo H."/>
            <person name="Kuwata A."/>
            <person name="Ogata H."/>
        </authorList>
    </citation>
    <scope>NUCLEOTIDE SEQUENCE [LARGE SCALE GENOMIC DNA]</scope>
</reference>
<evidence type="ECO:0000313" key="9">
    <source>
        <dbReference type="Proteomes" id="UP001165065"/>
    </source>
</evidence>
<keyword evidence="9" id="KW-1185">Reference proteome</keyword>
<evidence type="ECO:0000256" key="5">
    <source>
        <dbReference type="ARBA" id="ARBA00022989"/>
    </source>
</evidence>
<name>A0A9W7LDU7_9STRA</name>
<dbReference type="OrthoDB" id="416555at2759"/>
<dbReference type="AlphaFoldDB" id="A0A9W7LDU7"/>
<feature type="transmembrane region" description="Helical" evidence="7">
    <location>
        <begin position="93"/>
        <end position="116"/>
    </location>
</feature>
<dbReference type="PANTHER" id="PTHR31326:SF1">
    <property type="entry name" value="PROTEIN CLT2, CHLOROPLASTIC"/>
    <property type="match status" value="1"/>
</dbReference>
<dbReference type="GO" id="GO:0016020">
    <property type="term" value="C:membrane"/>
    <property type="evidence" value="ECO:0007669"/>
    <property type="project" value="UniProtKB-SubCell"/>
</dbReference>
<organism evidence="8 9">
    <name type="scientific">Triparma columacea</name>
    <dbReference type="NCBI Taxonomy" id="722753"/>
    <lineage>
        <taxon>Eukaryota</taxon>
        <taxon>Sar</taxon>
        <taxon>Stramenopiles</taxon>
        <taxon>Ochrophyta</taxon>
        <taxon>Bolidophyceae</taxon>
        <taxon>Parmales</taxon>
        <taxon>Triparmaceae</taxon>
        <taxon>Triparma</taxon>
    </lineage>
</organism>
<proteinExistence type="inferred from homology"/>
<keyword evidence="4 7" id="KW-0812">Transmembrane</keyword>
<comment type="subcellular location">
    <subcellularLocation>
        <location evidence="1">Membrane</location>
        <topology evidence="1">Multi-pass membrane protein</topology>
    </subcellularLocation>
</comment>
<feature type="transmembrane region" description="Helical" evidence="7">
    <location>
        <begin position="122"/>
        <end position="143"/>
    </location>
</feature>
<gene>
    <name evidence="8" type="ORF">TrCOL_g3671</name>
</gene>
<dbReference type="InterPro" id="IPR013936">
    <property type="entry name" value="CRT-like"/>
</dbReference>
<evidence type="ECO:0000256" key="6">
    <source>
        <dbReference type="ARBA" id="ARBA00023136"/>
    </source>
</evidence>
<feature type="transmembrane region" description="Helical" evidence="7">
    <location>
        <begin position="52"/>
        <end position="72"/>
    </location>
</feature>
<comment type="similarity">
    <text evidence="2">Belongs to the CRT-like transporter family.</text>
</comment>
<evidence type="ECO:0000256" key="7">
    <source>
        <dbReference type="SAM" id="Phobius"/>
    </source>
</evidence>
<evidence type="ECO:0000256" key="3">
    <source>
        <dbReference type="ARBA" id="ARBA00022448"/>
    </source>
</evidence>
<evidence type="ECO:0000256" key="2">
    <source>
        <dbReference type="ARBA" id="ARBA00006690"/>
    </source>
</evidence>
<feature type="transmembrane region" description="Helical" evidence="7">
    <location>
        <begin position="301"/>
        <end position="320"/>
    </location>
</feature>
<evidence type="ECO:0000313" key="8">
    <source>
        <dbReference type="EMBL" id="GMI47410.1"/>
    </source>
</evidence>
<comment type="caution">
    <text evidence="8">The sequence shown here is derived from an EMBL/GenBank/DDBJ whole genome shotgun (WGS) entry which is preliminary data.</text>
</comment>
<evidence type="ECO:0000256" key="4">
    <source>
        <dbReference type="ARBA" id="ARBA00022692"/>
    </source>
</evidence>
<protein>
    <submittedName>
        <fullName evidence="8">Uncharacterized protein</fullName>
    </submittedName>
</protein>
<dbReference type="Proteomes" id="UP001165065">
    <property type="component" value="Unassembled WGS sequence"/>
</dbReference>
<feature type="transmembrane region" description="Helical" evidence="7">
    <location>
        <begin position="274"/>
        <end position="294"/>
    </location>
</feature>
<feature type="transmembrane region" description="Helical" evidence="7">
    <location>
        <begin position="179"/>
        <end position="198"/>
    </location>
</feature>
<keyword evidence="3" id="KW-0813">Transport</keyword>
<accession>A0A9W7LDU7</accession>
<evidence type="ECO:0000256" key="1">
    <source>
        <dbReference type="ARBA" id="ARBA00004141"/>
    </source>
</evidence>
<dbReference type="PANTHER" id="PTHR31326">
    <property type="entry name" value="PROTEIN CLT2, CHLOROPLASTIC"/>
    <property type="match status" value="1"/>
</dbReference>
<dbReference type="Pfam" id="PF08627">
    <property type="entry name" value="CRT-like"/>
    <property type="match status" value="1"/>
</dbReference>
<keyword evidence="6 7" id="KW-0472">Membrane</keyword>
<sequence>MPRKEDAVPPLLLAVYVLLQIFSGVANSLSYKKMLNAFKSQDPVNHPHNYEFFVNEMNVAMYFVLALVIVWYKRYCKRGGEHWLEKQTFYCRQYTMMGFLDSFAGFLSCVGGAFVAGAVQSLINQTCIPMTLILSKLFLGAIYNRKQNGGALVIVIGAIFSVLPSLIRGGGNDRSSTTMTGVVVFILSVVPGAFSNVYKEYAFKTSEHSVDIYYMTVWVTLFQVLTGLIFMPAQSLPALGGIPIDEMGKNMVDGNSCMFGYNSLPGDDCEGSGAILLVYVAINFLYNIFSLLVVKHGSASLSVISAAIALPLTNMSFSWRQLMGKDYEPFDYLNIVSTFVVLFGFIIYSRGGEEDDDLADLWTPITRRREEKKVKGKILGLASAGGSTMYFRPRSDSDPTTPGYTPLMVKRINNSAEKRGGGGQGFFYYGSNGETAPLMVSGGVGTGGTNAEAEDFEPSSV</sequence>
<keyword evidence="5 7" id="KW-1133">Transmembrane helix</keyword>
<feature type="transmembrane region" description="Helical" evidence="7">
    <location>
        <begin position="332"/>
        <end position="348"/>
    </location>
</feature>